<sequence>MRGEEGVRVWYREGGDNRDGGNVELMDPKIKTNLLIDNRGFLLGLSLLENAEMVNTRLLAFLILLLVVSNCLVKARPVVLGEKHNTEQQNLMKEDNGAHIVTSGGLKDHHNCPLPDYIKGCGNSP</sequence>
<comment type="caution">
    <text evidence="1">The sequence shown here is derived from an EMBL/GenBank/DDBJ whole genome shotgun (WGS) entry which is preliminary data.</text>
</comment>
<keyword evidence="2" id="KW-1185">Reference proteome</keyword>
<evidence type="ECO:0000313" key="1">
    <source>
        <dbReference type="EMBL" id="GFP84253.1"/>
    </source>
</evidence>
<reference evidence="1" key="1">
    <citation type="submission" date="2020-07" db="EMBL/GenBank/DDBJ databases">
        <title>Ethylene signaling mediates host invasion by parasitic plants.</title>
        <authorList>
            <person name="Yoshida S."/>
        </authorList>
    </citation>
    <scope>NUCLEOTIDE SEQUENCE</scope>
    <source>
        <strain evidence="1">Okayama</strain>
    </source>
</reference>
<dbReference type="Proteomes" id="UP000653305">
    <property type="component" value="Unassembled WGS sequence"/>
</dbReference>
<proteinExistence type="predicted"/>
<dbReference type="EMBL" id="BMAC01000080">
    <property type="protein sequence ID" value="GFP84253.1"/>
    <property type="molecule type" value="Genomic_DNA"/>
</dbReference>
<gene>
    <name evidence="1" type="ORF">PHJA_000569000</name>
</gene>
<name>A0A830BJP6_9LAMI</name>
<protein>
    <submittedName>
        <fullName evidence="1">Uncharacterized protein</fullName>
    </submittedName>
</protein>
<accession>A0A830BJP6</accession>
<organism evidence="1 2">
    <name type="scientific">Phtheirospermum japonicum</name>
    <dbReference type="NCBI Taxonomy" id="374723"/>
    <lineage>
        <taxon>Eukaryota</taxon>
        <taxon>Viridiplantae</taxon>
        <taxon>Streptophyta</taxon>
        <taxon>Embryophyta</taxon>
        <taxon>Tracheophyta</taxon>
        <taxon>Spermatophyta</taxon>
        <taxon>Magnoliopsida</taxon>
        <taxon>eudicotyledons</taxon>
        <taxon>Gunneridae</taxon>
        <taxon>Pentapetalae</taxon>
        <taxon>asterids</taxon>
        <taxon>lamiids</taxon>
        <taxon>Lamiales</taxon>
        <taxon>Orobanchaceae</taxon>
        <taxon>Orobanchaceae incertae sedis</taxon>
        <taxon>Phtheirospermum</taxon>
    </lineage>
</organism>
<dbReference type="AlphaFoldDB" id="A0A830BJP6"/>
<evidence type="ECO:0000313" key="2">
    <source>
        <dbReference type="Proteomes" id="UP000653305"/>
    </source>
</evidence>